<dbReference type="AlphaFoldDB" id="A0A1W6TRW6"/>
<dbReference type="InterPro" id="IPR010812">
    <property type="entry name" value="HrpJ-like"/>
</dbReference>
<proteinExistence type="predicted"/>
<accession>A0A1W6TRW6</accession>
<evidence type="ECO:0000259" key="1">
    <source>
        <dbReference type="Pfam" id="PF07201"/>
    </source>
</evidence>
<organism evidence="2">
    <name type="scientific">Vibrio alginolyticus</name>
    <dbReference type="NCBI Taxonomy" id="663"/>
    <lineage>
        <taxon>Bacteria</taxon>
        <taxon>Pseudomonadati</taxon>
        <taxon>Pseudomonadota</taxon>
        <taxon>Gammaproteobacteria</taxon>
        <taxon>Vibrionales</taxon>
        <taxon>Vibrionaceae</taxon>
        <taxon>Vibrio</taxon>
    </lineage>
</organism>
<name>A0A1W6TRW6_VIBAL</name>
<dbReference type="EMBL" id="CP017902">
    <property type="protein sequence ID" value="ARP18566.1"/>
    <property type="molecule type" value="Genomic_DNA"/>
</dbReference>
<protein>
    <submittedName>
        <fullName evidence="2">Outer membrane protein YopN</fullName>
    </submittedName>
</protein>
<dbReference type="Pfam" id="PF07201">
    <property type="entry name" value="HrpJ"/>
    <property type="match status" value="1"/>
</dbReference>
<dbReference type="Gene3D" id="1.10.150.630">
    <property type="match status" value="1"/>
</dbReference>
<sequence>MSIINNHIATNPKFDASIQNGLESSRPDVSQKGNYRGETVRVHNATQSLFDAMEELTSLGSEKAEKDLTKRKVKDSGVRVNEAHELVSDYLRKVPDLEKNQKIKDLATKMAGGNISTIAQLQAYLNGFSEEKSHQYLALKAVKKFLSASPESKHLLALIDQALLRIEQNPDTWSQIDTEIRVSNFADEYSQEQEFSSLHQLRGFYRDTVHSYQGLGAAYQDVVARFGEQEVSTAVDFMLQGMSADLSVQGSSIDSVKLQWLMSDMQKLKTLNTLQDRVNQLFQMFKPERTNYGLSSF</sequence>
<dbReference type="InterPro" id="IPR013401">
    <property type="entry name" value="T3SS_LcrE"/>
</dbReference>
<dbReference type="SUPFAM" id="SSF140591">
    <property type="entry name" value="Type III secretion system domain"/>
    <property type="match status" value="1"/>
</dbReference>
<dbReference type="GO" id="GO:0050709">
    <property type="term" value="P:negative regulation of protein secretion"/>
    <property type="evidence" value="ECO:0007669"/>
    <property type="project" value="InterPro"/>
</dbReference>
<dbReference type="GO" id="GO:0030254">
    <property type="term" value="P:protein secretion by the type III secretion system"/>
    <property type="evidence" value="ECO:0007669"/>
    <property type="project" value="InterPro"/>
</dbReference>
<dbReference type="RefSeq" id="WP_005388156.1">
    <property type="nucleotide sequence ID" value="NZ_AP023187.1"/>
</dbReference>
<dbReference type="NCBIfam" id="TIGR02568">
    <property type="entry name" value="LcrE"/>
    <property type="match status" value="1"/>
</dbReference>
<dbReference type="GO" id="GO:0019867">
    <property type="term" value="C:outer membrane"/>
    <property type="evidence" value="ECO:0007669"/>
    <property type="project" value="InterPro"/>
</dbReference>
<evidence type="ECO:0000313" key="2">
    <source>
        <dbReference type="EMBL" id="ARP18566.1"/>
    </source>
</evidence>
<reference evidence="2" key="1">
    <citation type="submission" date="2016-10" db="EMBL/GenBank/DDBJ databases">
        <title>The High Quality Genome of Vibrio alginolyticus K01M1.</title>
        <authorList>
            <person name="Wendling C."/>
            <person name="Chibani C.M."/>
            <person name="Hertel R."/>
            <person name="Sproer C."/>
            <person name="Bunk B."/>
            <person name="Overmann J."/>
            <person name="Roth O."/>
            <person name="Liesegang H."/>
        </authorList>
    </citation>
    <scope>NUCLEOTIDE SEQUENCE</scope>
    <source>
        <strain evidence="2">K05K4</strain>
    </source>
</reference>
<feature type="domain" description="Hypersensitivity response secretion-like HrpJ" evidence="1">
    <location>
        <begin position="60"/>
        <end position="226"/>
    </location>
</feature>
<dbReference type="GO" id="GO:0009986">
    <property type="term" value="C:cell surface"/>
    <property type="evidence" value="ECO:0007669"/>
    <property type="project" value="InterPro"/>
</dbReference>
<gene>
    <name evidence="2" type="primary">yopN</name>
    <name evidence="2" type="ORF">K05K4_17300</name>
</gene>